<feature type="repeat" description="WD" evidence="1">
    <location>
        <begin position="392"/>
        <end position="418"/>
    </location>
</feature>
<dbReference type="OrthoDB" id="538223at2759"/>
<reference evidence="4 5" key="1">
    <citation type="journal article" date="2019" name="Genome Biol. Evol.">
        <title>Insights into the evolution of the New World diploid cottons (Gossypium, subgenus Houzingenia) based on genome sequencing.</title>
        <authorList>
            <person name="Grover C.E."/>
            <person name="Arick M.A. 2nd"/>
            <person name="Thrash A."/>
            <person name="Conover J.L."/>
            <person name="Sanders W.S."/>
            <person name="Peterson D.G."/>
            <person name="Frelichowski J.E."/>
            <person name="Scheffler J.A."/>
            <person name="Scheffler B.E."/>
            <person name="Wendel J.F."/>
        </authorList>
    </citation>
    <scope>NUCLEOTIDE SEQUENCE [LARGE SCALE GENOMIC DNA]</scope>
    <source>
        <strain evidence="4">1</strain>
        <tissue evidence="4">Leaf</tissue>
    </source>
</reference>
<feature type="non-terminal residue" evidence="4">
    <location>
        <position position="1"/>
    </location>
</feature>
<dbReference type="PANTHER" id="PTHR19878">
    <property type="entry name" value="AUTOPHAGY PROTEIN 16-LIKE"/>
    <property type="match status" value="1"/>
</dbReference>
<proteinExistence type="predicted"/>
<dbReference type="PROSITE" id="PS50082">
    <property type="entry name" value="WD_REPEATS_2"/>
    <property type="match status" value="4"/>
</dbReference>
<name>A0A7J9LUJ0_GOSSC</name>
<protein>
    <recommendedName>
        <fullName evidence="3">Autophagy-related protein 16 domain-containing protein</fullName>
    </recommendedName>
</protein>
<accession>A0A7J9LUJ0</accession>
<gene>
    <name evidence="4" type="ORF">Goshw_008032</name>
</gene>
<keyword evidence="2" id="KW-0175">Coiled coil</keyword>
<evidence type="ECO:0000256" key="1">
    <source>
        <dbReference type="PROSITE-ProRule" id="PRU00221"/>
    </source>
</evidence>
<feature type="coiled-coil region" evidence="2">
    <location>
        <begin position="50"/>
        <end position="183"/>
    </location>
</feature>
<feature type="repeat" description="WD" evidence="1">
    <location>
        <begin position="331"/>
        <end position="372"/>
    </location>
</feature>
<evidence type="ECO:0000313" key="4">
    <source>
        <dbReference type="EMBL" id="MBA0862404.1"/>
    </source>
</evidence>
<dbReference type="Proteomes" id="UP000593576">
    <property type="component" value="Unassembled WGS sequence"/>
</dbReference>
<evidence type="ECO:0000256" key="2">
    <source>
        <dbReference type="SAM" id="Coils"/>
    </source>
</evidence>
<dbReference type="InterPro" id="IPR015943">
    <property type="entry name" value="WD40/YVTN_repeat-like_dom_sf"/>
</dbReference>
<dbReference type="InterPro" id="IPR013923">
    <property type="entry name" value="Autophagy-rel_prot_16_dom"/>
</dbReference>
<feature type="domain" description="Autophagy-related protein 16" evidence="3">
    <location>
        <begin position="45"/>
        <end position="167"/>
    </location>
</feature>
<dbReference type="InterPro" id="IPR045160">
    <property type="entry name" value="ATG16"/>
</dbReference>
<dbReference type="CDD" id="cd22887">
    <property type="entry name" value="Atg16_CCD"/>
    <property type="match status" value="1"/>
</dbReference>
<keyword evidence="5" id="KW-1185">Reference proteome</keyword>
<dbReference type="InterPro" id="IPR036322">
    <property type="entry name" value="WD40_repeat_dom_sf"/>
</dbReference>
<dbReference type="GO" id="GO:0000045">
    <property type="term" value="P:autophagosome assembly"/>
    <property type="evidence" value="ECO:0007669"/>
    <property type="project" value="InterPro"/>
</dbReference>
<dbReference type="SMART" id="SM00320">
    <property type="entry name" value="WD40"/>
    <property type="match status" value="5"/>
</dbReference>
<dbReference type="Pfam" id="PF00400">
    <property type="entry name" value="WD40"/>
    <property type="match status" value="4"/>
</dbReference>
<dbReference type="EMBL" id="JABFAF010000008">
    <property type="protein sequence ID" value="MBA0862404.1"/>
    <property type="molecule type" value="Genomic_DNA"/>
</dbReference>
<dbReference type="Gene3D" id="2.130.10.10">
    <property type="entry name" value="YVTN repeat-like/Quinoprotein amine dehydrogenase"/>
    <property type="match status" value="2"/>
</dbReference>
<dbReference type="Pfam" id="PF08614">
    <property type="entry name" value="ATG16"/>
    <property type="match status" value="1"/>
</dbReference>
<evidence type="ECO:0000313" key="5">
    <source>
        <dbReference type="Proteomes" id="UP000593576"/>
    </source>
</evidence>
<sequence>SQEEVGKQAIKHALKALKKRHLVEEGAHAPAYIALSRPIISQGSEWKEKAEKLEIELQQCYKAQSRLSEQLVVEVAESRTLKAFLQEKETAMAELEKELTQTRDEYSQLKTDFEEKVRALELVLSECKELKAQLEQLTFRAKNAEAENKRLVDLWMLQKMQDAERLNEANALYEDMTERLKASGLEKLAREQVDGIVRRSEEGAEFFVESTVPSDRSIKIWNSSTGSLSHSLFGCLVSVLDLAITHDNRSIIAGSSSNNLFAWDINLGRVHHTLTGHTDKVCAVDVSKVSSRHVVSSAYGRTIRVWELQKGHVDGNLRLWDIQTGKLLSEVSAHSLAITSLSLSRNGNVVLTSGRDNSHNLFDIRSLEVFGTFRATGNKVASNWSRSCISLDDNNIAAGSADGSIYIWSISKADIVSTLKEHTAPILCCTWSAIGKPLASADKNGVVCTWT</sequence>
<evidence type="ECO:0000259" key="3">
    <source>
        <dbReference type="Pfam" id="PF08614"/>
    </source>
</evidence>
<dbReference type="InterPro" id="IPR001680">
    <property type="entry name" value="WD40_rpt"/>
</dbReference>
<comment type="caution">
    <text evidence="4">The sequence shown here is derived from an EMBL/GenBank/DDBJ whole genome shotgun (WGS) entry which is preliminary data.</text>
</comment>
<dbReference type="PROSITE" id="PS50294">
    <property type="entry name" value="WD_REPEATS_REGION"/>
    <property type="match status" value="1"/>
</dbReference>
<dbReference type="CDD" id="cd00200">
    <property type="entry name" value="WD40"/>
    <property type="match status" value="1"/>
</dbReference>
<feature type="repeat" description="WD" evidence="1">
    <location>
        <begin position="274"/>
        <end position="316"/>
    </location>
</feature>
<feature type="repeat" description="WD" evidence="1">
    <location>
        <begin position="419"/>
        <end position="451"/>
    </location>
</feature>
<keyword evidence="1" id="KW-0853">WD repeat</keyword>
<dbReference type="PANTHER" id="PTHR19878:SF8">
    <property type="entry name" value="AUTOPHAGY-RELATED 16, ISOFORM F"/>
    <property type="match status" value="1"/>
</dbReference>
<dbReference type="AlphaFoldDB" id="A0A7J9LUJ0"/>
<organism evidence="4 5">
    <name type="scientific">Gossypium schwendimanii</name>
    <name type="common">Cotton</name>
    <dbReference type="NCBI Taxonomy" id="34291"/>
    <lineage>
        <taxon>Eukaryota</taxon>
        <taxon>Viridiplantae</taxon>
        <taxon>Streptophyta</taxon>
        <taxon>Embryophyta</taxon>
        <taxon>Tracheophyta</taxon>
        <taxon>Spermatophyta</taxon>
        <taxon>Magnoliopsida</taxon>
        <taxon>eudicotyledons</taxon>
        <taxon>Gunneridae</taxon>
        <taxon>Pentapetalae</taxon>
        <taxon>rosids</taxon>
        <taxon>malvids</taxon>
        <taxon>Malvales</taxon>
        <taxon>Malvaceae</taxon>
        <taxon>Malvoideae</taxon>
        <taxon>Gossypium</taxon>
    </lineage>
</organism>
<dbReference type="SUPFAM" id="SSF50978">
    <property type="entry name" value="WD40 repeat-like"/>
    <property type="match status" value="1"/>
</dbReference>